<keyword evidence="1" id="KW-0479">Metal-binding</keyword>
<dbReference type="PANTHER" id="PTHR31973:SF187">
    <property type="entry name" value="MUTATOR TRANSPOSASE MUDRA PROTEIN"/>
    <property type="match status" value="1"/>
</dbReference>
<sequence length="737" mass="84105">MLQGLGLPKESMIYYTMPIRDISNGLKLVEGDKAVLDMLKCHDEFGVILLYIVSPKMVDEEALNELTEDVDIQGEQLKNNNTENEVQKDADGQGKKDEGMGEAPNRNVSEVVEENNEDAEKDAEAGSESDSEHEWSNFGDSDEDSINDSDFCINVNNVEEEDINDGIGQGGPTTSRPAQAEANDKGTKTAEDNDQSSDYQPSDDLDSMSSSDEDGPSRPKYPVFNKSRDLERAELKLGMKFASAAEFRTLLRNNAISSGYDFYFVKNDGDRVTVKCKKDSLGQKISCGWRVHASWNAYEECFQIKSLQSEHKCGRQFKNNQATSSWIANKYLDQLRDDPTWGTSAMKKTMRRDLCIDVSKSQIYRAKRKAKEVIIGSNREQFMKLWDYCNIIRLRNPGSLAFLHVERPHPELAPVFQRIFVSYDAQIKGLKQGCRPIIGIDGCFLKGSFGGQLISAIGRDGINQMFPIAVAVVEAELKDSWNWFLTNLLQAIGPVEAHGWTFISDRQKGLVEVFDGLLPGVDHRFCVQHMYNNFKEQFKGKVLKDLLWEAATSYTVQDWEKSMQKIKDANVVAYEWLMKVPPRIWTRAYFRPDIKCDLLCNNMCEAWNRTILDARELPIIDLMEKIRRQVMTRFQEKRQYMERQHGILCPKVQGKLEEIKGKARYCEPLWAGETIYEVQCNGRQYTVNLAAGTCECRQWDVTGIPCKHAVSAIYKAKLDPEEFVHKYFLKETYIRNI</sequence>
<dbReference type="AlphaFoldDB" id="A0A6V7NYX3"/>
<feature type="region of interest" description="Disordered" evidence="5">
    <location>
        <begin position="161"/>
        <end position="225"/>
    </location>
</feature>
<dbReference type="Pfam" id="PF03108">
    <property type="entry name" value="DBD_Tnp_Mut"/>
    <property type="match status" value="1"/>
</dbReference>
<name>A0A6V7NYX3_ANACO</name>
<protein>
    <recommendedName>
        <fullName evidence="6">SWIM-type domain-containing protein</fullName>
    </recommendedName>
</protein>
<dbReference type="GO" id="GO:0008270">
    <property type="term" value="F:zinc ion binding"/>
    <property type="evidence" value="ECO:0007669"/>
    <property type="project" value="UniProtKB-KW"/>
</dbReference>
<evidence type="ECO:0000256" key="1">
    <source>
        <dbReference type="ARBA" id="ARBA00022723"/>
    </source>
</evidence>
<feature type="compositionally biased region" description="Basic and acidic residues" evidence="5">
    <location>
        <begin position="182"/>
        <end position="191"/>
    </location>
</feature>
<evidence type="ECO:0000313" key="7">
    <source>
        <dbReference type="EMBL" id="CAD1823596.1"/>
    </source>
</evidence>
<accession>A0A6V7NYX3</accession>
<evidence type="ECO:0000256" key="3">
    <source>
        <dbReference type="ARBA" id="ARBA00022833"/>
    </source>
</evidence>
<dbReference type="InterPro" id="IPR018289">
    <property type="entry name" value="MULE_transposase_dom"/>
</dbReference>
<dbReference type="InterPro" id="IPR007527">
    <property type="entry name" value="Znf_SWIM"/>
</dbReference>
<evidence type="ECO:0000256" key="4">
    <source>
        <dbReference type="PROSITE-ProRule" id="PRU00325"/>
    </source>
</evidence>
<proteinExistence type="predicted"/>
<dbReference type="PANTHER" id="PTHR31973">
    <property type="entry name" value="POLYPROTEIN, PUTATIVE-RELATED"/>
    <property type="match status" value="1"/>
</dbReference>
<dbReference type="Pfam" id="PF10551">
    <property type="entry name" value="MULE"/>
    <property type="match status" value="1"/>
</dbReference>
<reference evidence="7" key="1">
    <citation type="submission" date="2020-07" db="EMBL/GenBank/DDBJ databases">
        <authorList>
            <person name="Lin J."/>
        </authorList>
    </citation>
    <scope>NUCLEOTIDE SEQUENCE</scope>
</reference>
<evidence type="ECO:0000259" key="6">
    <source>
        <dbReference type="PROSITE" id="PS50966"/>
    </source>
</evidence>
<evidence type="ECO:0000256" key="2">
    <source>
        <dbReference type="ARBA" id="ARBA00022771"/>
    </source>
</evidence>
<feature type="domain" description="SWIM-type" evidence="6">
    <location>
        <begin position="685"/>
        <end position="717"/>
    </location>
</feature>
<dbReference type="Pfam" id="PF04434">
    <property type="entry name" value="SWIM"/>
    <property type="match status" value="1"/>
</dbReference>
<keyword evidence="2 4" id="KW-0863">Zinc-finger</keyword>
<gene>
    <name evidence="7" type="ORF">CB5_LOCUS6807</name>
</gene>
<feature type="compositionally biased region" description="Acidic residues" evidence="5">
    <location>
        <begin position="111"/>
        <end position="129"/>
    </location>
</feature>
<dbReference type="InterPro" id="IPR004332">
    <property type="entry name" value="Transposase_MuDR"/>
</dbReference>
<dbReference type="EMBL" id="LR862143">
    <property type="protein sequence ID" value="CAD1823596.1"/>
    <property type="molecule type" value="Genomic_DNA"/>
</dbReference>
<feature type="compositionally biased region" description="Basic and acidic residues" evidence="5">
    <location>
        <begin position="85"/>
        <end position="99"/>
    </location>
</feature>
<evidence type="ECO:0000256" key="5">
    <source>
        <dbReference type="SAM" id="MobiDB-lite"/>
    </source>
</evidence>
<dbReference type="SMART" id="SM00575">
    <property type="entry name" value="ZnF_PMZ"/>
    <property type="match status" value="1"/>
</dbReference>
<organism evidence="7">
    <name type="scientific">Ananas comosus var. bracteatus</name>
    <name type="common">red pineapple</name>
    <dbReference type="NCBI Taxonomy" id="296719"/>
    <lineage>
        <taxon>Eukaryota</taxon>
        <taxon>Viridiplantae</taxon>
        <taxon>Streptophyta</taxon>
        <taxon>Embryophyta</taxon>
        <taxon>Tracheophyta</taxon>
        <taxon>Spermatophyta</taxon>
        <taxon>Magnoliopsida</taxon>
        <taxon>Liliopsida</taxon>
        <taxon>Poales</taxon>
        <taxon>Bromeliaceae</taxon>
        <taxon>Bromelioideae</taxon>
        <taxon>Ananas</taxon>
    </lineage>
</organism>
<dbReference type="PROSITE" id="PS50966">
    <property type="entry name" value="ZF_SWIM"/>
    <property type="match status" value="1"/>
</dbReference>
<feature type="compositionally biased region" description="Acidic residues" evidence="5">
    <location>
        <begin position="201"/>
        <end position="214"/>
    </location>
</feature>
<keyword evidence="3" id="KW-0862">Zinc</keyword>
<dbReference type="InterPro" id="IPR006564">
    <property type="entry name" value="Znf_PMZ"/>
</dbReference>
<feature type="region of interest" description="Disordered" evidence="5">
    <location>
        <begin position="74"/>
        <end position="149"/>
    </location>
</feature>